<organism evidence="9 10">
    <name type="scientific">Citroniella saccharovorans</name>
    <dbReference type="NCBI Taxonomy" id="2053367"/>
    <lineage>
        <taxon>Bacteria</taxon>
        <taxon>Bacillati</taxon>
        <taxon>Bacillota</taxon>
        <taxon>Tissierellia</taxon>
        <taxon>Tissierellales</taxon>
        <taxon>Peptoniphilaceae</taxon>
        <taxon>Citroniella</taxon>
    </lineage>
</organism>
<comment type="subcellular location">
    <subcellularLocation>
        <location evidence="5 6">Cytoplasm</location>
    </subcellularLocation>
</comment>
<keyword evidence="3 5" id="KW-0378">Hydrolase</keyword>
<dbReference type="InterPro" id="IPR025824">
    <property type="entry name" value="OB-fold_nuc-bd_dom"/>
</dbReference>
<dbReference type="NCBIfam" id="TIGR00237">
    <property type="entry name" value="xseA"/>
    <property type="match status" value="1"/>
</dbReference>
<keyword evidence="4 5" id="KW-0269">Exonuclease</keyword>
<evidence type="ECO:0000256" key="3">
    <source>
        <dbReference type="ARBA" id="ARBA00022801"/>
    </source>
</evidence>
<dbReference type="Pfam" id="PF02601">
    <property type="entry name" value="Exonuc_VII_L"/>
    <property type="match status" value="1"/>
</dbReference>
<dbReference type="Proteomes" id="UP001357733">
    <property type="component" value="Unassembled WGS sequence"/>
</dbReference>
<dbReference type="EC" id="3.1.11.6" evidence="5"/>
<dbReference type="PANTHER" id="PTHR30008:SF0">
    <property type="entry name" value="EXODEOXYRIBONUCLEASE 7 LARGE SUBUNIT"/>
    <property type="match status" value="1"/>
</dbReference>
<protein>
    <recommendedName>
        <fullName evidence="5">Exodeoxyribonuclease 7 large subunit</fullName>
        <ecNumber evidence="5">3.1.11.6</ecNumber>
    </recommendedName>
    <alternativeName>
        <fullName evidence="5">Exodeoxyribonuclease VII large subunit</fullName>
        <shortName evidence="5">Exonuclease VII large subunit</shortName>
    </alternativeName>
</protein>
<evidence type="ECO:0000259" key="7">
    <source>
        <dbReference type="Pfam" id="PF02601"/>
    </source>
</evidence>
<dbReference type="EMBL" id="JAYKOT010000003">
    <property type="protein sequence ID" value="MEB3429592.1"/>
    <property type="molecule type" value="Genomic_DNA"/>
</dbReference>
<gene>
    <name evidence="5 9" type="primary">xseA</name>
    <name evidence="9" type="ORF">VLK81_06145</name>
</gene>
<comment type="subunit">
    <text evidence="5">Heterooligomer composed of large and small subunits.</text>
</comment>
<comment type="function">
    <text evidence="5">Bidirectionally degrades single-stranded DNA into large acid-insoluble oligonucleotides, which are then degraded further into small acid-soluble oligonucleotides.</text>
</comment>
<dbReference type="HAMAP" id="MF_00378">
    <property type="entry name" value="Exonuc_7_L"/>
    <property type="match status" value="1"/>
</dbReference>
<comment type="caution">
    <text evidence="9">The sequence shown here is derived from an EMBL/GenBank/DDBJ whole genome shotgun (WGS) entry which is preliminary data.</text>
</comment>
<reference evidence="9 10" key="1">
    <citation type="submission" date="2024-01" db="EMBL/GenBank/DDBJ databases">
        <title>Complete genome sequence of Citroniella saccharovorans strain M6.X9, isolated from human fecal sample.</title>
        <authorList>
            <person name="Cheng G."/>
            <person name="Westerholm M."/>
            <person name="Schnurer A."/>
        </authorList>
    </citation>
    <scope>NUCLEOTIDE SEQUENCE [LARGE SCALE GENOMIC DNA]</scope>
    <source>
        <strain evidence="9 10">DSM 29873</strain>
    </source>
</reference>
<evidence type="ECO:0000256" key="2">
    <source>
        <dbReference type="ARBA" id="ARBA00022722"/>
    </source>
</evidence>
<evidence type="ECO:0000259" key="8">
    <source>
        <dbReference type="Pfam" id="PF13742"/>
    </source>
</evidence>
<dbReference type="RefSeq" id="WP_324619773.1">
    <property type="nucleotide sequence ID" value="NZ_JAYKOT010000003.1"/>
</dbReference>
<dbReference type="InterPro" id="IPR003753">
    <property type="entry name" value="Exonuc_VII_L"/>
</dbReference>
<dbReference type="AlphaFoldDB" id="A0AAW9MYI6"/>
<dbReference type="GO" id="GO:0008855">
    <property type="term" value="F:exodeoxyribonuclease VII activity"/>
    <property type="evidence" value="ECO:0007669"/>
    <property type="project" value="UniProtKB-UniRule"/>
</dbReference>
<evidence type="ECO:0000313" key="9">
    <source>
        <dbReference type="EMBL" id="MEB3429592.1"/>
    </source>
</evidence>
<keyword evidence="1 5" id="KW-0963">Cytoplasm</keyword>
<evidence type="ECO:0000256" key="6">
    <source>
        <dbReference type="RuleBase" id="RU004355"/>
    </source>
</evidence>
<feature type="domain" description="Exonuclease VII large subunit C-terminal" evidence="7">
    <location>
        <begin position="119"/>
        <end position="295"/>
    </location>
</feature>
<dbReference type="CDD" id="cd04489">
    <property type="entry name" value="ExoVII_LU_OBF"/>
    <property type="match status" value="1"/>
</dbReference>
<keyword evidence="2 5" id="KW-0540">Nuclease</keyword>
<comment type="similarity">
    <text evidence="5 6">Belongs to the XseA family.</text>
</comment>
<dbReference type="PANTHER" id="PTHR30008">
    <property type="entry name" value="EXODEOXYRIBONUCLEASE 7 LARGE SUBUNIT"/>
    <property type="match status" value="1"/>
</dbReference>
<name>A0AAW9MYI6_9FIRM</name>
<feature type="domain" description="OB-fold nucleic acid binding" evidence="8">
    <location>
        <begin position="4"/>
        <end position="95"/>
    </location>
</feature>
<evidence type="ECO:0000256" key="5">
    <source>
        <dbReference type="HAMAP-Rule" id="MF_00378"/>
    </source>
</evidence>
<accession>A0AAW9MYI6</accession>
<sequence length="397" mass="45373">MTFNVSQVVSYVNQIIKSDFLLQELEVEGEVSGFRLVGANIFFDLKDNMSIISCYYPVSQLKNEFKFEDGKKIIVKGQVRVFSRNSKLQLYVSDVKEIGLGALFENFLILKNKLENEGLFDRKYKKEITKFPSKIGLVTSLEGAAINDYLISLNKKYRGIDIYLCKIRVQGKSACSDIINALNILEEKNLDYIVITRGGGSLEDLNIFNDENLVRQIFKTKTPIVSAIGHEENISLTDLVADITKLTPTDAGLSTTADFNEILIHINRQFEHNKKIIFKNLENKKLGLINIYNKILLYNPKNKIIDLKKDTQIVNNKIFNSLKNKINKSRRQLSNIYNILNKNNYMDMFDKGFAFITLDENIIRDIKDINLNDEINVVLKNGSFRARIIEKGGKSGL</sequence>
<dbReference type="GO" id="GO:0009318">
    <property type="term" value="C:exodeoxyribonuclease VII complex"/>
    <property type="evidence" value="ECO:0007669"/>
    <property type="project" value="UniProtKB-UniRule"/>
</dbReference>
<proteinExistence type="inferred from homology"/>
<evidence type="ECO:0000313" key="10">
    <source>
        <dbReference type="Proteomes" id="UP001357733"/>
    </source>
</evidence>
<evidence type="ECO:0000256" key="4">
    <source>
        <dbReference type="ARBA" id="ARBA00022839"/>
    </source>
</evidence>
<comment type="catalytic activity">
    <reaction evidence="5 6">
        <text>Exonucleolytic cleavage in either 5'- to 3'- or 3'- to 5'-direction to yield nucleoside 5'-phosphates.</text>
        <dbReference type="EC" id="3.1.11.6"/>
    </reaction>
</comment>
<dbReference type="GO" id="GO:0003676">
    <property type="term" value="F:nucleic acid binding"/>
    <property type="evidence" value="ECO:0007669"/>
    <property type="project" value="InterPro"/>
</dbReference>
<dbReference type="GO" id="GO:0005737">
    <property type="term" value="C:cytoplasm"/>
    <property type="evidence" value="ECO:0007669"/>
    <property type="project" value="UniProtKB-SubCell"/>
</dbReference>
<dbReference type="InterPro" id="IPR020579">
    <property type="entry name" value="Exonuc_VII_lsu_C"/>
</dbReference>
<keyword evidence="10" id="KW-1185">Reference proteome</keyword>
<dbReference type="Pfam" id="PF13742">
    <property type="entry name" value="tRNA_anti_2"/>
    <property type="match status" value="1"/>
</dbReference>
<dbReference type="GO" id="GO:0006308">
    <property type="term" value="P:DNA catabolic process"/>
    <property type="evidence" value="ECO:0007669"/>
    <property type="project" value="UniProtKB-UniRule"/>
</dbReference>
<evidence type="ECO:0000256" key="1">
    <source>
        <dbReference type="ARBA" id="ARBA00022490"/>
    </source>
</evidence>